<dbReference type="Gene3D" id="3.20.20.370">
    <property type="entry name" value="Glycoside hydrolase/deacetylase"/>
    <property type="match status" value="1"/>
</dbReference>
<gene>
    <name evidence="2" type="ORF">SAMN04488588_1829</name>
</gene>
<dbReference type="CDD" id="cd10941">
    <property type="entry name" value="CE4_PuuE_HpPgdA_like_2"/>
    <property type="match status" value="1"/>
</dbReference>
<dbReference type="AlphaFoldDB" id="A0A1G6PLC4"/>
<dbReference type="PROSITE" id="PS51677">
    <property type="entry name" value="NODB"/>
    <property type="match status" value="1"/>
</dbReference>
<evidence type="ECO:0000313" key="2">
    <source>
        <dbReference type="EMBL" id="SDC80207.1"/>
    </source>
</evidence>
<evidence type="ECO:0000259" key="1">
    <source>
        <dbReference type="PROSITE" id="PS51677"/>
    </source>
</evidence>
<dbReference type="Pfam" id="PF01522">
    <property type="entry name" value="Polysacc_deac_1"/>
    <property type="match status" value="1"/>
</dbReference>
<name>A0A1G6PLC4_9BACT</name>
<dbReference type="PANTHER" id="PTHR47561:SF1">
    <property type="entry name" value="POLYSACCHARIDE DEACETYLASE FAMILY PROTEIN (AFU_ORTHOLOGUE AFUA_6G05030)"/>
    <property type="match status" value="1"/>
</dbReference>
<feature type="domain" description="NodB homology" evidence="1">
    <location>
        <begin position="3"/>
        <end position="277"/>
    </location>
</feature>
<dbReference type="STRING" id="28234.SAMN04488588_1829"/>
<dbReference type="Proteomes" id="UP000199322">
    <property type="component" value="Unassembled WGS sequence"/>
</dbReference>
<dbReference type="EMBL" id="FMYV01000008">
    <property type="protein sequence ID" value="SDC80207.1"/>
    <property type="molecule type" value="Genomic_DNA"/>
</dbReference>
<dbReference type="GO" id="GO:0016810">
    <property type="term" value="F:hydrolase activity, acting on carbon-nitrogen (but not peptide) bonds"/>
    <property type="evidence" value="ECO:0007669"/>
    <property type="project" value="InterPro"/>
</dbReference>
<proteinExistence type="predicted"/>
<dbReference type="InterPro" id="IPR014344">
    <property type="entry name" value="XrtA_polysacc_deacetyl"/>
</dbReference>
<protein>
    <submittedName>
        <fullName evidence="2">Polysaccharide deacetylase family protein, PEP-CTERM locus subfamily</fullName>
    </submittedName>
</protein>
<dbReference type="NCBIfam" id="TIGR03006">
    <property type="entry name" value="pepcterm_polyde"/>
    <property type="match status" value="1"/>
</dbReference>
<organism evidence="2 3">
    <name type="scientific">Geotoga petraea</name>
    <dbReference type="NCBI Taxonomy" id="28234"/>
    <lineage>
        <taxon>Bacteria</taxon>
        <taxon>Thermotogati</taxon>
        <taxon>Thermotogota</taxon>
        <taxon>Thermotogae</taxon>
        <taxon>Petrotogales</taxon>
        <taxon>Petrotogaceae</taxon>
        <taxon>Geotoga</taxon>
    </lineage>
</organism>
<dbReference type="GO" id="GO:0005975">
    <property type="term" value="P:carbohydrate metabolic process"/>
    <property type="evidence" value="ECO:0007669"/>
    <property type="project" value="InterPro"/>
</dbReference>
<reference evidence="2 3" key="1">
    <citation type="submission" date="2016-10" db="EMBL/GenBank/DDBJ databases">
        <authorList>
            <person name="de Groot N.N."/>
        </authorList>
    </citation>
    <scope>NUCLEOTIDE SEQUENCE [LARGE SCALE GENOMIC DNA]</scope>
    <source>
        <strain evidence="2 3">WG14</strain>
    </source>
</reference>
<dbReference type="InterPro" id="IPR002509">
    <property type="entry name" value="NODB_dom"/>
</dbReference>
<dbReference type="SUPFAM" id="SSF88713">
    <property type="entry name" value="Glycoside hydrolase/deacetylase"/>
    <property type="match status" value="1"/>
</dbReference>
<dbReference type="InterPro" id="IPR011330">
    <property type="entry name" value="Glyco_hydro/deAcase_b/a-brl"/>
</dbReference>
<dbReference type="InterPro" id="IPR022560">
    <property type="entry name" value="DUF3473"/>
</dbReference>
<keyword evidence="3" id="KW-1185">Reference proteome</keyword>
<dbReference type="Pfam" id="PF11959">
    <property type="entry name" value="DUF3473"/>
    <property type="match status" value="1"/>
</dbReference>
<evidence type="ECO:0000313" key="3">
    <source>
        <dbReference type="Proteomes" id="UP000199322"/>
    </source>
</evidence>
<accession>A0A1G6PLC4</accession>
<dbReference type="PANTHER" id="PTHR47561">
    <property type="entry name" value="POLYSACCHARIDE DEACETYLASE FAMILY PROTEIN (AFU_ORTHOLOGUE AFUA_6G05030)"/>
    <property type="match status" value="1"/>
</dbReference>
<dbReference type="InterPro" id="IPR045235">
    <property type="entry name" value="PuuE_HpPgdA-like"/>
</dbReference>
<dbReference type="RefSeq" id="WP_091405074.1">
    <property type="nucleotide sequence ID" value="NZ_FMYV01000008.1"/>
</dbReference>
<sequence length="277" mass="32960">MKNNIYLTFDIEDWFQVENLRAIYPPETWKKQKLNVENSTDIILNLLDKHNVKATFFILGWIAERRPDLVKKIHKKGHEIASHGYGHLLNYNLSKKELKEDLKKSKFILEDLIGEKVVGYRAPSFSISDELLDILYNLGYIYDSSYNGFSIHDRYGKIELKNENNQPFLHKSGIMEFPLPLVEVFKKKIPISGGGYFRLFPSIVFNNLAKKYMRNNKDYVFYMHPWEFDVNQPKVKDIKFSYKFRHYVGIKKSRKKLEKFILINKINVFRFMKDNLD</sequence>